<dbReference type="Pfam" id="PF00296">
    <property type="entry name" value="Bac_luciferase"/>
    <property type="match status" value="1"/>
</dbReference>
<keyword evidence="3" id="KW-1185">Reference proteome</keyword>
<dbReference type="AlphaFoldDB" id="A0AAW5HTW8"/>
<evidence type="ECO:0000313" key="3">
    <source>
        <dbReference type="Proteomes" id="UP001205920"/>
    </source>
</evidence>
<evidence type="ECO:0000259" key="1">
    <source>
        <dbReference type="Pfam" id="PF00296"/>
    </source>
</evidence>
<dbReference type="GO" id="GO:0016705">
    <property type="term" value="F:oxidoreductase activity, acting on paired donors, with incorporation or reduction of molecular oxygen"/>
    <property type="evidence" value="ECO:0007669"/>
    <property type="project" value="InterPro"/>
</dbReference>
<dbReference type="InterPro" id="IPR011251">
    <property type="entry name" value="Luciferase-like_dom"/>
</dbReference>
<dbReference type="PANTHER" id="PTHR30137">
    <property type="entry name" value="LUCIFERASE-LIKE MONOOXYGENASE"/>
    <property type="match status" value="1"/>
</dbReference>
<sequence>MKKFGFLSFGHHAPPGRQGMTAREALQDTVELARQADAIGVNGAYVRVHHFAPQFASPIALLGAMASATKHIEVGTGVVDMRYTNPLQLAEDVAALDLLSDGRLAFGVSRGSPEPADRGWRAFGYESEAANGSDLARAHFQRFISALRGDPMALAASLEEQYPQMYPPASPLSVMPHSEDAARRVWWGAGTFASAEQAARDGVNLMSSTLISEADGRSLGELQAEQIQHYRKAWAAAGHDWEPRVSVSRSIFPIVDEDTERLFGLLDTEEQIGQIERGVYTTFGKTYAAEADQLIEELGNDPAIQAADTLMLTVPNQAGVDVCMQILRGFAEHVAPALGWEPANAAS</sequence>
<dbReference type="SUPFAM" id="SSF51679">
    <property type="entry name" value="Bacterial luciferase-like"/>
    <property type="match status" value="1"/>
</dbReference>
<proteinExistence type="predicted"/>
<comment type="caution">
    <text evidence="2">The sequence shown here is derived from an EMBL/GenBank/DDBJ whole genome shotgun (WGS) entry which is preliminary data.</text>
</comment>
<dbReference type="Proteomes" id="UP001205920">
    <property type="component" value="Unassembled WGS sequence"/>
</dbReference>
<accession>A0AAW5HTW8</accession>
<dbReference type="GO" id="GO:0005829">
    <property type="term" value="C:cytosol"/>
    <property type="evidence" value="ECO:0007669"/>
    <property type="project" value="TreeGrafter"/>
</dbReference>
<dbReference type="EMBL" id="JAEUWV010000002">
    <property type="protein sequence ID" value="MCO6393898.1"/>
    <property type="molecule type" value="Genomic_DNA"/>
</dbReference>
<name>A0AAW5HTW8_9CORY</name>
<dbReference type="InterPro" id="IPR036661">
    <property type="entry name" value="Luciferase-like_sf"/>
</dbReference>
<gene>
    <name evidence="2" type="ORF">JMN37_02685</name>
</gene>
<dbReference type="Gene3D" id="3.20.20.30">
    <property type="entry name" value="Luciferase-like domain"/>
    <property type="match status" value="1"/>
</dbReference>
<evidence type="ECO:0000313" key="2">
    <source>
        <dbReference type="EMBL" id="MCO6393898.1"/>
    </source>
</evidence>
<feature type="domain" description="Luciferase-like" evidence="1">
    <location>
        <begin position="7"/>
        <end position="261"/>
    </location>
</feature>
<reference evidence="2 3" key="1">
    <citation type="submission" date="2021-01" db="EMBL/GenBank/DDBJ databases">
        <title>Identification and Characterization of Corynebacterium sp.</title>
        <authorList>
            <person name="Luo Q."/>
            <person name="Qu P."/>
            <person name="Chen Q."/>
        </authorList>
    </citation>
    <scope>NUCLEOTIDE SEQUENCE [LARGE SCALE GENOMIC DNA]</scope>
    <source>
        <strain evidence="2 3">MC-18</strain>
    </source>
</reference>
<dbReference type="InterPro" id="IPR050766">
    <property type="entry name" value="Bact_Lucif_Oxidored"/>
</dbReference>
<protein>
    <submittedName>
        <fullName evidence="2">LLM class flavin-dependent oxidoreductase</fullName>
    </submittedName>
</protein>
<dbReference type="PANTHER" id="PTHR30137:SF15">
    <property type="entry name" value="BLL6902 PROTEIN"/>
    <property type="match status" value="1"/>
</dbReference>
<organism evidence="2 3">
    <name type="scientific">Corynebacterium lipophilum</name>
    <dbReference type="NCBI Taxonomy" id="2804918"/>
    <lineage>
        <taxon>Bacteria</taxon>
        <taxon>Bacillati</taxon>
        <taxon>Actinomycetota</taxon>
        <taxon>Actinomycetes</taxon>
        <taxon>Mycobacteriales</taxon>
        <taxon>Corynebacteriaceae</taxon>
        <taxon>Corynebacterium</taxon>
    </lineage>
</organism>
<dbReference type="RefSeq" id="WP_071572780.1">
    <property type="nucleotide sequence ID" value="NZ_JAEUWV010000002.1"/>
</dbReference>